<keyword evidence="2" id="KW-1185">Reference proteome</keyword>
<evidence type="ECO:0000313" key="1">
    <source>
        <dbReference type="EMBL" id="MBV3393416.1"/>
    </source>
</evidence>
<reference evidence="1 2" key="1">
    <citation type="submission" date="2021-06" db="EMBL/GenBank/DDBJ databases">
        <title>Collection of gut derived symbiotic bacterial strains cultured from healthy donors.</title>
        <authorList>
            <person name="Lin H."/>
            <person name="Littmann E."/>
            <person name="Pamer E.G."/>
        </authorList>
    </citation>
    <scope>NUCLEOTIDE SEQUENCE [LARGE SCALE GENOMIC DNA]</scope>
    <source>
        <strain evidence="1 2">MSK.21.70</strain>
    </source>
</reference>
<dbReference type="Proteomes" id="UP001197492">
    <property type="component" value="Unassembled WGS sequence"/>
</dbReference>
<organism evidence="1 2">
    <name type="scientific">Catenibacterium mitsuokai</name>
    <dbReference type="NCBI Taxonomy" id="100886"/>
    <lineage>
        <taxon>Bacteria</taxon>
        <taxon>Bacillati</taxon>
        <taxon>Bacillota</taxon>
        <taxon>Erysipelotrichia</taxon>
        <taxon>Erysipelotrichales</taxon>
        <taxon>Coprobacillaceae</taxon>
        <taxon>Catenibacterium</taxon>
    </lineage>
</organism>
<dbReference type="EMBL" id="JAHOEL010000071">
    <property type="protein sequence ID" value="MBV3393416.1"/>
    <property type="molecule type" value="Genomic_DNA"/>
</dbReference>
<protein>
    <submittedName>
        <fullName evidence="1">Uncharacterized protein</fullName>
    </submittedName>
</protein>
<comment type="caution">
    <text evidence="1">The sequence shown here is derived from an EMBL/GenBank/DDBJ whole genome shotgun (WGS) entry which is preliminary data.</text>
</comment>
<accession>A0ABS6NIR8</accession>
<sequence>MYKADIVIFDYAIAAPSILPAGTDTIIKCTLAKWTGLAFKIPCTSLEECKSKDELK</sequence>
<proteinExistence type="predicted"/>
<name>A0ABS6NIR8_9FIRM</name>
<gene>
    <name evidence="1" type="ORF">KSW06_09185</name>
</gene>
<evidence type="ECO:0000313" key="2">
    <source>
        <dbReference type="Proteomes" id="UP001197492"/>
    </source>
</evidence>
<dbReference type="RefSeq" id="WP_217748567.1">
    <property type="nucleotide sequence ID" value="NZ_JAHOEB010000046.1"/>
</dbReference>